<name>A0A9W6HXH4_9ACTN</name>
<dbReference type="RefSeq" id="WP_271216002.1">
    <property type="nucleotide sequence ID" value="NZ_BAAAVD010000006.1"/>
</dbReference>
<dbReference type="Proteomes" id="UP001143474">
    <property type="component" value="Unassembled WGS sequence"/>
</dbReference>
<reference evidence="1" key="2">
    <citation type="submission" date="2023-01" db="EMBL/GenBank/DDBJ databases">
        <authorList>
            <person name="Sun Q."/>
            <person name="Evtushenko L."/>
        </authorList>
    </citation>
    <scope>NUCLEOTIDE SEQUENCE</scope>
    <source>
        <strain evidence="1">VKM Ac-2007</strain>
    </source>
</reference>
<sequence length="76" mass="8389">MSVPSGEGDFLYELEVEVEMELTVAEASRPEEAAGLPVTEWLFDPTDVEREEVGLRGLLGALEALEGDSRPDDHRM</sequence>
<organism evidence="1 2">
    <name type="scientific">Streptosporangium carneum</name>
    <dbReference type="NCBI Taxonomy" id="47481"/>
    <lineage>
        <taxon>Bacteria</taxon>
        <taxon>Bacillati</taxon>
        <taxon>Actinomycetota</taxon>
        <taxon>Actinomycetes</taxon>
        <taxon>Streptosporangiales</taxon>
        <taxon>Streptosporangiaceae</taxon>
        <taxon>Streptosporangium</taxon>
    </lineage>
</organism>
<evidence type="ECO:0000313" key="2">
    <source>
        <dbReference type="Proteomes" id="UP001143474"/>
    </source>
</evidence>
<evidence type="ECO:0000313" key="1">
    <source>
        <dbReference type="EMBL" id="GLK07469.1"/>
    </source>
</evidence>
<reference evidence="1" key="1">
    <citation type="journal article" date="2014" name="Int. J. Syst. Evol. Microbiol.">
        <title>Complete genome sequence of Corynebacterium casei LMG S-19264T (=DSM 44701T), isolated from a smear-ripened cheese.</title>
        <authorList>
            <consortium name="US DOE Joint Genome Institute (JGI-PGF)"/>
            <person name="Walter F."/>
            <person name="Albersmeier A."/>
            <person name="Kalinowski J."/>
            <person name="Ruckert C."/>
        </authorList>
    </citation>
    <scope>NUCLEOTIDE SEQUENCE</scope>
    <source>
        <strain evidence="1">VKM Ac-2007</strain>
    </source>
</reference>
<accession>A0A9W6HXH4</accession>
<proteinExistence type="predicted"/>
<dbReference type="EMBL" id="BSEV01000001">
    <property type="protein sequence ID" value="GLK07469.1"/>
    <property type="molecule type" value="Genomic_DNA"/>
</dbReference>
<keyword evidence="2" id="KW-1185">Reference proteome</keyword>
<gene>
    <name evidence="1" type="ORF">GCM10017600_08740</name>
</gene>
<comment type="caution">
    <text evidence="1">The sequence shown here is derived from an EMBL/GenBank/DDBJ whole genome shotgun (WGS) entry which is preliminary data.</text>
</comment>
<dbReference type="AlphaFoldDB" id="A0A9W6HXH4"/>
<protein>
    <submittedName>
        <fullName evidence="1">Uncharacterized protein</fullName>
    </submittedName>
</protein>